<feature type="active site" description="Charge relay system" evidence="5">
    <location>
        <position position="217"/>
    </location>
</feature>
<dbReference type="InterPro" id="IPR023828">
    <property type="entry name" value="Peptidase_S8_Ser-AS"/>
</dbReference>
<evidence type="ECO:0000313" key="9">
    <source>
        <dbReference type="EMBL" id="GAA2332166.1"/>
    </source>
</evidence>
<evidence type="ECO:0000259" key="8">
    <source>
        <dbReference type="Pfam" id="PF00082"/>
    </source>
</evidence>
<dbReference type="PROSITE" id="PS00136">
    <property type="entry name" value="SUBTILASE_ASP"/>
    <property type="match status" value="1"/>
</dbReference>
<evidence type="ECO:0000256" key="5">
    <source>
        <dbReference type="PROSITE-ProRule" id="PRU01240"/>
    </source>
</evidence>
<dbReference type="PANTHER" id="PTHR43806:SF11">
    <property type="entry name" value="CEREVISIN-RELATED"/>
    <property type="match status" value="1"/>
</dbReference>
<dbReference type="InterPro" id="IPR050131">
    <property type="entry name" value="Peptidase_S8_subtilisin-like"/>
</dbReference>
<keyword evidence="4 5" id="KW-0720">Serine protease</keyword>
<dbReference type="InterPro" id="IPR023827">
    <property type="entry name" value="Peptidase_S8_Asp-AS"/>
</dbReference>
<feature type="domain" description="Peptidase S8/S53" evidence="8">
    <location>
        <begin position="176"/>
        <end position="431"/>
    </location>
</feature>
<sequence length="440" mass="45633">MHVPALELLMIDSFDGHERPSAPTGRYVVVLSDQVQGDRTASDDVLRSVAGSSNIASTNDFSEGALDLGQTASADATMFAELGVGVISADPERVASIIAAAGEDSRVLAVEPERTMHALASPQSLSAEYLRGFRDAAVNLHEHVNGAATRAPEFVDTPELTWGLQATGVAQSQQSGSGVPITVLDTGFDLRHPDFGNRQVNARSFIPGETAQDGNGHGTHCTGTSAGPADPPAPPGSRRYGAAHAADIQIGKVLSDQGSGTDSNILAGINWAIASGSRVISMSLGANIREVSQRYEQVGRRALERGSLIVAAAGNNADRANGNPGFVGIPANSRSIMAVGAVDNQLRIANFSARSNPVQGGQVDIAAPGVDIYSSWPMDQRYNTISGTSMATPHVAGIAALWSQQSGATGTSLWALLMRTAQRLELPSLDAGAGLAQAPR</sequence>
<evidence type="ECO:0000256" key="1">
    <source>
        <dbReference type="ARBA" id="ARBA00011073"/>
    </source>
</evidence>
<dbReference type="EMBL" id="BAAARA010000001">
    <property type="protein sequence ID" value="GAA2332166.1"/>
    <property type="molecule type" value="Genomic_DNA"/>
</dbReference>
<organism evidence="9 10">
    <name type="scientific">Saccharopolyspora halophila</name>
    <dbReference type="NCBI Taxonomy" id="405551"/>
    <lineage>
        <taxon>Bacteria</taxon>
        <taxon>Bacillati</taxon>
        <taxon>Actinomycetota</taxon>
        <taxon>Actinomycetes</taxon>
        <taxon>Pseudonocardiales</taxon>
        <taxon>Pseudonocardiaceae</taxon>
        <taxon>Saccharopolyspora</taxon>
    </lineage>
</organism>
<comment type="caution">
    <text evidence="9">The sequence shown here is derived from an EMBL/GenBank/DDBJ whole genome shotgun (WGS) entry which is preliminary data.</text>
</comment>
<dbReference type="InterPro" id="IPR000209">
    <property type="entry name" value="Peptidase_S8/S53_dom"/>
</dbReference>
<evidence type="ECO:0000256" key="7">
    <source>
        <dbReference type="SAM" id="MobiDB-lite"/>
    </source>
</evidence>
<dbReference type="InterPro" id="IPR015500">
    <property type="entry name" value="Peptidase_S8_subtilisin-rel"/>
</dbReference>
<dbReference type="InterPro" id="IPR036852">
    <property type="entry name" value="Peptidase_S8/S53_dom_sf"/>
</dbReference>
<keyword evidence="10" id="KW-1185">Reference proteome</keyword>
<keyword evidence="3 5" id="KW-0378">Hydrolase</keyword>
<comment type="similarity">
    <text evidence="1 5 6">Belongs to the peptidase S8 family.</text>
</comment>
<accession>A0ABN3FL86</accession>
<dbReference type="SUPFAM" id="SSF52743">
    <property type="entry name" value="Subtilisin-like"/>
    <property type="match status" value="1"/>
</dbReference>
<gene>
    <name evidence="9" type="ORF">GCM10009854_04210</name>
</gene>
<dbReference type="PANTHER" id="PTHR43806">
    <property type="entry name" value="PEPTIDASE S8"/>
    <property type="match status" value="1"/>
</dbReference>
<feature type="region of interest" description="Disordered" evidence="7">
    <location>
        <begin position="209"/>
        <end position="241"/>
    </location>
</feature>
<dbReference type="Pfam" id="PF00082">
    <property type="entry name" value="Peptidase_S8"/>
    <property type="match status" value="1"/>
</dbReference>
<proteinExistence type="inferred from homology"/>
<dbReference type="PRINTS" id="PR00723">
    <property type="entry name" value="SUBTILISIN"/>
</dbReference>
<feature type="active site" description="Charge relay system" evidence="5">
    <location>
        <position position="185"/>
    </location>
</feature>
<dbReference type="PROSITE" id="PS00138">
    <property type="entry name" value="SUBTILASE_SER"/>
    <property type="match status" value="1"/>
</dbReference>
<protein>
    <recommendedName>
        <fullName evidence="8">Peptidase S8/S53 domain-containing protein</fullName>
    </recommendedName>
</protein>
<dbReference type="Proteomes" id="UP001501218">
    <property type="component" value="Unassembled WGS sequence"/>
</dbReference>
<dbReference type="Gene3D" id="3.40.50.200">
    <property type="entry name" value="Peptidase S8/S53 domain"/>
    <property type="match status" value="1"/>
</dbReference>
<feature type="active site" description="Charge relay system" evidence="5">
    <location>
        <position position="389"/>
    </location>
</feature>
<evidence type="ECO:0000256" key="4">
    <source>
        <dbReference type="ARBA" id="ARBA00022825"/>
    </source>
</evidence>
<evidence type="ECO:0000256" key="2">
    <source>
        <dbReference type="ARBA" id="ARBA00022670"/>
    </source>
</evidence>
<evidence type="ECO:0000256" key="3">
    <source>
        <dbReference type="ARBA" id="ARBA00022801"/>
    </source>
</evidence>
<reference evidence="9 10" key="1">
    <citation type="journal article" date="2019" name="Int. J. Syst. Evol. Microbiol.">
        <title>The Global Catalogue of Microorganisms (GCM) 10K type strain sequencing project: providing services to taxonomists for standard genome sequencing and annotation.</title>
        <authorList>
            <consortium name="The Broad Institute Genomics Platform"/>
            <consortium name="The Broad Institute Genome Sequencing Center for Infectious Disease"/>
            <person name="Wu L."/>
            <person name="Ma J."/>
        </authorList>
    </citation>
    <scope>NUCLEOTIDE SEQUENCE [LARGE SCALE GENOMIC DNA]</scope>
    <source>
        <strain evidence="9 10">JCM 16221</strain>
    </source>
</reference>
<keyword evidence="2 5" id="KW-0645">Protease</keyword>
<dbReference type="PROSITE" id="PS51892">
    <property type="entry name" value="SUBTILASE"/>
    <property type="match status" value="1"/>
</dbReference>
<name>A0ABN3FL86_9PSEU</name>
<evidence type="ECO:0000313" key="10">
    <source>
        <dbReference type="Proteomes" id="UP001501218"/>
    </source>
</evidence>
<evidence type="ECO:0000256" key="6">
    <source>
        <dbReference type="RuleBase" id="RU003355"/>
    </source>
</evidence>